<feature type="transmembrane region" description="Helical" evidence="2">
    <location>
        <begin position="147"/>
        <end position="167"/>
    </location>
</feature>
<gene>
    <name evidence="3" type="ORF">BSAL_52215</name>
</gene>
<feature type="region of interest" description="Disordered" evidence="1">
    <location>
        <begin position="340"/>
        <end position="411"/>
    </location>
</feature>
<protein>
    <submittedName>
        <fullName evidence="3">Membrane-associated protein, putative</fullName>
    </submittedName>
</protein>
<dbReference type="VEuPathDB" id="TriTrypDB:BSAL_18990"/>
<dbReference type="VEuPathDB" id="TriTrypDB:BSAL_38595"/>
<accession>A0A0S4ILC5</accession>
<evidence type="ECO:0000313" key="4">
    <source>
        <dbReference type="Proteomes" id="UP000051952"/>
    </source>
</evidence>
<dbReference type="Proteomes" id="UP000051952">
    <property type="component" value="Unassembled WGS sequence"/>
</dbReference>
<keyword evidence="2" id="KW-1133">Transmembrane helix</keyword>
<feature type="transmembrane region" description="Helical" evidence="2">
    <location>
        <begin position="179"/>
        <end position="199"/>
    </location>
</feature>
<keyword evidence="2" id="KW-0472">Membrane</keyword>
<feature type="compositionally biased region" description="Low complexity" evidence="1">
    <location>
        <begin position="362"/>
        <end position="379"/>
    </location>
</feature>
<feature type="transmembrane region" description="Helical" evidence="2">
    <location>
        <begin position="118"/>
        <end position="141"/>
    </location>
</feature>
<dbReference type="EMBL" id="CYKH01000080">
    <property type="protein sequence ID" value="CUE69924.1"/>
    <property type="molecule type" value="Genomic_DNA"/>
</dbReference>
<keyword evidence="2" id="KW-0812">Transmembrane</keyword>
<sequence>MLPISAVSQPTLTAAVQLIAVRPLEGDVVFGVVGAATVLLLMMAPFTAAIGTQFCLVLVQEVRDKPEAAAGSEPRSVLRQLFHRVFMERATWQPIDATRRDQVAWKKRFAPLFLDCSTWWYPLADMWIGAAVGAVGGLTLGSRSVCFFQLSIVALSYALIAFLQLVVAPPLVLASRCYVVVLQVLGLISCAGVLVAALFDSTDETSASVTTASICMLIIAVISSVKSALDLLFMLLALPGREPPATSDRSSQSARPRTRMAVVSVDALLNQAADDDNLAMSAVDAIAVLIQQEELDADRDPGAFVAHEDSRAVNPIETQLETHAQAGCLEAKSSSLRRVGSARVASRGPADVESGSRNLQKSLSSPALSLRRAGSSMRRPISRDDSSRSLSSATTSFVQGRSAALDEREKSHITKRAGMMLKVDSERAFRRDGFVVHNVEELQRHYDAAGEEV</sequence>
<evidence type="ECO:0000256" key="1">
    <source>
        <dbReference type="SAM" id="MobiDB-lite"/>
    </source>
</evidence>
<name>A0A0S4ILC5_BODSA</name>
<dbReference type="AlphaFoldDB" id="A0A0S4ILC5"/>
<proteinExistence type="predicted"/>
<evidence type="ECO:0000256" key="2">
    <source>
        <dbReference type="SAM" id="Phobius"/>
    </source>
</evidence>
<evidence type="ECO:0000313" key="3">
    <source>
        <dbReference type="EMBL" id="CUE69924.1"/>
    </source>
</evidence>
<reference evidence="4" key="1">
    <citation type="submission" date="2015-09" db="EMBL/GenBank/DDBJ databases">
        <authorList>
            <consortium name="Pathogen Informatics"/>
        </authorList>
    </citation>
    <scope>NUCLEOTIDE SEQUENCE [LARGE SCALE GENOMIC DNA]</scope>
    <source>
        <strain evidence="4">Lake Konstanz</strain>
    </source>
</reference>
<keyword evidence="4" id="KW-1185">Reference proteome</keyword>
<organism evidence="3 4">
    <name type="scientific">Bodo saltans</name>
    <name type="common">Flagellated protozoan</name>
    <dbReference type="NCBI Taxonomy" id="75058"/>
    <lineage>
        <taxon>Eukaryota</taxon>
        <taxon>Discoba</taxon>
        <taxon>Euglenozoa</taxon>
        <taxon>Kinetoplastea</taxon>
        <taxon>Metakinetoplastina</taxon>
        <taxon>Eubodonida</taxon>
        <taxon>Bodonidae</taxon>
        <taxon>Bodo</taxon>
    </lineage>
</organism>
<feature type="transmembrane region" description="Helical" evidence="2">
    <location>
        <begin position="211"/>
        <end position="238"/>
    </location>
</feature>
<feature type="transmembrane region" description="Helical" evidence="2">
    <location>
        <begin position="28"/>
        <end position="59"/>
    </location>
</feature>